<feature type="signal peptide" evidence="14">
    <location>
        <begin position="1"/>
        <end position="20"/>
    </location>
</feature>
<evidence type="ECO:0000256" key="9">
    <source>
        <dbReference type="ARBA" id="ARBA00023002"/>
    </source>
</evidence>
<dbReference type="GO" id="GO:0042597">
    <property type="term" value="C:periplasmic space"/>
    <property type="evidence" value="ECO:0007669"/>
    <property type="project" value="UniProtKB-SubCell"/>
</dbReference>
<keyword evidence="17" id="KW-1185">Reference proteome</keyword>
<dbReference type="FunFam" id="1.10.760.10:FF:000019">
    <property type="entry name" value="Di-heme cytochrome C peroxidase"/>
    <property type="match status" value="1"/>
</dbReference>
<evidence type="ECO:0000256" key="4">
    <source>
        <dbReference type="ARBA" id="ARBA00022617"/>
    </source>
</evidence>
<evidence type="ECO:0000256" key="7">
    <source>
        <dbReference type="ARBA" id="ARBA00022764"/>
    </source>
</evidence>
<feature type="domain" description="Cytochrome c" evidence="15">
    <location>
        <begin position="195"/>
        <end position="321"/>
    </location>
</feature>
<keyword evidence="6 14" id="KW-0732">Signal</keyword>
<dbReference type="PIRSF" id="PIRSF000294">
    <property type="entry name" value="Cytochrome-c_peroxidase"/>
    <property type="match status" value="1"/>
</dbReference>
<accession>A0A8D4VNM0</accession>
<reference evidence="16" key="1">
    <citation type="submission" date="2019-06" db="EMBL/GenBank/DDBJ databases">
        <title>Complete genome sequence of Methylogaea oryzae strain JCM16910.</title>
        <authorList>
            <person name="Asakawa S."/>
        </authorList>
    </citation>
    <scope>NUCLEOTIDE SEQUENCE</scope>
    <source>
        <strain evidence="16">E10</strain>
    </source>
</reference>
<keyword evidence="4 13" id="KW-0349">Heme</keyword>
<feature type="chain" id="PRO_5034429690" description="Methylamine utilization protein MauG" evidence="14">
    <location>
        <begin position="21"/>
        <end position="343"/>
    </location>
</feature>
<evidence type="ECO:0000256" key="1">
    <source>
        <dbReference type="ARBA" id="ARBA00004418"/>
    </source>
</evidence>
<evidence type="ECO:0000256" key="8">
    <source>
        <dbReference type="ARBA" id="ARBA00022982"/>
    </source>
</evidence>
<name>A0A8D4VNM0_9GAMM</name>
<evidence type="ECO:0000256" key="6">
    <source>
        <dbReference type="ARBA" id="ARBA00022729"/>
    </source>
</evidence>
<dbReference type="RefSeq" id="WP_246598989.1">
    <property type="nucleotide sequence ID" value="NZ_AP019782.1"/>
</dbReference>
<dbReference type="AlphaFoldDB" id="A0A8D4VNM0"/>
<gene>
    <name evidence="16" type="primary">cpx</name>
    <name evidence="16" type="ORF">MoryE10_15320</name>
</gene>
<evidence type="ECO:0000256" key="2">
    <source>
        <dbReference type="ARBA" id="ARBA00004856"/>
    </source>
</evidence>
<dbReference type="InterPro" id="IPR026259">
    <property type="entry name" value="MauG/Cytc_peroxidase"/>
</dbReference>
<keyword evidence="10 13" id="KW-0408">Iron</keyword>
<dbReference type="EMBL" id="AP019782">
    <property type="protein sequence ID" value="BBL70926.1"/>
    <property type="molecule type" value="Genomic_DNA"/>
</dbReference>
<keyword evidence="9" id="KW-0560">Oxidoreductase</keyword>
<evidence type="ECO:0000313" key="16">
    <source>
        <dbReference type="EMBL" id="BBL70926.1"/>
    </source>
</evidence>
<dbReference type="KEGG" id="moz:MoryE10_15320"/>
<comment type="function">
    <text evidence="11">Involved in methylamine metabolism. Essential for the maturation of the beta subunit of MADH, presumably via a step in the biosynthesis of tryptophan tryptophylquinone (TTQ), the cofactor of MADH.</text>
</comment>
<dbReference type="Proteomes" id="UP000824988">
    <property type="component" value="Chromosome"/>
</dbReference>
<dbReference type="GO" id="GO:0004130">
    <property type="term" value="F:cytochrome-c peroxidase activity"/>
    <property type="evidence" value="ECO:0007669"/>
    <property type="project" value="TreeGrafter"/>
</dbReference>
<evidence type="ECO:0000256" key="13">
    <source>
        <dbReference type="PROSITE-ProRule" id="PRU00433"/>
    </source>
</evidence>
<keyword evidence="5 13" id="KW-0479">Metal-binding</keyword>
<dbReference type="InterPro" id="IPR051395">
    <property type="entry name" value="Cytochrome_c_Peroxidase/MauG"/>
</dbReference>
<evidence type="ECO:0000256" key="14">
    <source>
        <dbReference type="SAM" id="SignalP"/>
    </source>
</evidence>
<evidence type="ECO:0000256" key="10">
    <source>
        <dbReference type="ARBA" id="ARBA00023004"/>
    </source>
</evidence>
<dbReference type="GO" id="GO:0020037">
    <property type="term" value="F:heme binding"/>
    <property type="evidence" value="ECO:0007669"/>
    <property type="project" value="InterPro"/>
</dbReference>
<evidence type="ECO:0000313" key="17">
    <source>
        <dbReference type="Proteomes" id="UP000824988"/>
    </source>
</evidence>
<proteinExistence type="predicted"/>
<dbReference type="InterPro" id="IPR004852">
    <property type="entry name" value="Di-haem_cyt_c_peroxidsae"/>
</dbReference>
<dbReference type="GO" id="GO:0009055">
    <property type="term" value="F:electron transfer activity"/>
    <property type="evidence" value="ECO:0007669"/>
    <property type="project" value="InterPro"/>
</dbReference>
<keyword evidence="16" id="KW-0575">Peroxidase</keyword>
<keyword evidence="7" id="KW-0574">Periplasm</keyword>
<dbReference type="PROSITE" id="PS51007">
    <property type="entry name" value="CYTC"/>
    <property type="match status" value="2"/>
</dbReference>
<organism evidence="16 17">
    <name type="scientific">Methylogaea oryzae</name>
    <dbReference type="NCBI Taxonomy" id="1295382"/>
    <lineage>
        <taxon>Bacteria</taxon>
        <taxon>Pseudomonadati</taxon>
        <taxon>Pseudomonadota</taxon>
        <taxon>Gammaproteobacteria</taxon>
        <taxon>Methylococcales</taxon>
        <taxon>Methylococcaceae</taxon>
        <taxon>Methylogaea</taxon>
    </lineage>
</organism>
<evidence type="ECO:0000256" key="3">
    <source>
        <dbReference type="ARBA" id="ARBA00022448"/>
    </source>
</evidence>
<dbReference type="GO" id="GO:0046872">
    <property type="term" value="F:metal ion binding"/>
    <property type="evidence" value="ECO:0007669"/>
    <property type="project" value="UniProtKB-KW"/>
</dbReference>
<evidence type="ECO:0000256" key="5">
    <source>
        <dbReference type="ARBA" id="ARBA00022723"/>
    </source>
</evidence>
<dbReference type="PANTHER" id="PTHR30600:SF7">
    <property type="entry name" value="CYTOCHROME C PEROXIDASE-RELATED"/>
    <property type="match status" value="1"/>
</dbReference>
<keyword evidence="8" id="KW-0249">Electron transport</keyword>
<evidence type="ECO:0000259" key="15">
    <source>
        <dbReference type="PROSITE" id="PS51007"/>
    </source>
</evidence>
<dbReference type="InterPro" id="IPR009056">
    <property type="entry name" value="Cyt_c-like_dom"/>
</dbReference>
<comment type="subcellular location">
    <subcellularLocation>
        <location evidence="1">Periplasm</location>
    </subcellularLocation>
</comment>
<dbReference type="PANTHER" id="PTHR30600">
    <property type="entry name" value="CYTOCHROME C PEROXIDASE-RELATED"/>
    <property type="match status" value="1"/>
</dbReference>
<keyword evidence="3" id="KW-0813">Transport</keyword>
<feature type="domain" description="Cytochrome c" evidence="15">
    <location>
        <begin position="36"/>
        <end position="170"/>
    </location>
</feature>
<sequence length="343" mass="36875">MKIRSMISVLLLTGATAAGAASDWQALPDAAPSPANNPTTGAKVFLGKMLYHDPRLSASGTVACASCHNVMAGGEDNRAGSVGIRGQVGGRSAPTVWNSAFNSVQFWDGRADSLEAQAKGPVTNPIEMGMKSWDDAIRVLNQIPGYKPSFKAAFGSEEINQEKVVQAIAAYERTLITPNSPYDRYVKGDKSALTDQQVRGMNTFAEVGCSHCHSGPAFNGPSLPQGQGFYMMFPAQQDADIDAKYKFTADTGRAQVTKNDADKHMFKVPTLRNIALTAPYFHNGAVKTLDEAVRVMAKLQLGKTLDDKQVGDITAFLEALSGEFPRQDMPRLPGTPGHTFPFE</sequence>
<comment type="pathway">
    <text evidence="2">One-carbon metabolism; methylamine degradation.</text>
</comment>
<evidence type="ECO:0000256" key="12">
    <source>
        <dbReference type="ARBA" id="ARBA00073576"/>
    </source>
</evidence>
<protein>
    <recommendedName>
        <fullName evidence="12">Methylamine utilization protein MauG</fullName>
    </recommendedName>
</protein>
<dbReference type="Pfam" id="PF03150">
    <property type="entry name" value="CCP_MauG"/>
    <property type="match status" value="1"/>
</dbReference>
<evidence type="ECO:0000256" key="11">
    <source>
        <dbReference type="ARBA" id="ARBA00058991"/>
    </source>
</evidence>